<evidence type="ECO:0000313" key="3">
    <source>
        <dbReference type="EMBL" id="KAJ4800530.1"/>
    </source>
</evidence>
<dbReference type="Pfam" id="PF00232">
    <property type="entry name" value="Glyco_hydro_1"/>
    <property type="match status" value="1"/>
</dbReference>
<organism evidence="3 4">
    <name type="scientific">Rhynchospora pubera</name>
    <dbReference type="NCBI Taxonomy" id="906938"/>
    <lineage>
        <taxon>Eukaryota</taxon>
        <taxon>Viridiplantae</taxon>
        <taxon>Streptophyta</taxon>
        <taxon>Embryophyta</taxon>
        <taxon>Tracheophyta</taxon>
        <taxon>Spermatophyta</taxon>
        <taxon>Magnoliopsida</taxon>
        <taxon>Liliopsida</taxon>
        <taxon>Poales</taxon>
        <taxon>Cyperaceae</taxon>
        <taxon>Cyperoideae</taxon>
        <taxon>Rhynchosporeae</taxon>
        <taxon>Rhynchospora</taxon>
    </lineage>
</organism>
<evidence type="ECO:0000256" key="2">
    <source>
        <dbReference type="RuleBase" id="RU003690"/>
    </source>
</evidence>
<evidence type="ECO:0000256" key="1">
    <source>
        <dbReference type="ARBA" id="ARBA00010838"/>
    </source>
</evidence>
<dbReference type="EMBL" id="JAMFTS010000002">
    <property type="protein sequence ID" value="KAJ4800530.1"/>
    <property type="molecule type" value="Genomic_DNA"/>
</dbReference>
<gene>
    <name evidence="3" type="ORF">LUZ62_051776</name>
</gene>
<dbReference type="GO" id="GO:0008422">
    <property type="term" value="F:beta-glucosidase activity"/>
    <property type="evidence" value="ECO:0007669"/>
    <property type="project" value="UniProtKB-ARBA"/>
</dbReference>
<sequence>MSTLGVNSYRFSISWSRILPREFQYFILKKNICESLIIISLYIEGRFGDVNQAGISFYNKVINAILARGIEPFVTIHHFDFPQELVDQCDAWLSSEIRKDFGYFAEVCIKAFGDRVKYWTTFNEPNMMVTKLGYMIGMHPPGRCSQPFGNCTYGNSSLEPYIVAHNIILSHATAVDIYRKYYQAKQGGHIAIVIAATWYEPLMTTTADILAAKRAMAFNQYWFLDPIFFGNYPSVMRQMLGPNLPTFTPEEKTLLKEKLNFIGINQYTTTYAKDCIHSTCVIDAFDGNALVLTT</sequence>
<name>A0AAV8G8J1_9POAL</name>
<dbReference type="AlphaFoldDB" id="A0AAV8G8J1"/>
<accession>A0AAV8G8J1</accession>
<dbReference type="PANTHER" id="PTHR10353:SF236">
    <property type="entry name" value="BETA-GLUCOSIDASE 18"/>
    <property type="match status" value="1"/>
</dbReference>
<comment type="caution">
    <text evidence="3">The sequence shown here is derived from an EMBL/GenBank/DDBJ whole genome shotgun (WGS) entry which is preliminary data.</text>
</comment>
<protein>
    <submittedName>
        <fullName evidence="3">Beta-glucosidase 18</fullName>
    </submittedName>
</protein>
<proteinExistence type="inferred from homology"/>
<dbReference type="SUPFAM" id="SSF51445">
    <property type="entry name" value="(Trans)glycosidases"/>
    <property type="match status" value="1"/>
</dbReference>
<dbReference type="Gene3D" id="3.20.20.80">
    <property type="entry name" value="Glycosidases"/>
    <property type="match status" value="1"/>
</dbReference>
<dbReference type="InterPro" id="IPR017853">
    <property type="entry name" value="GH"/>
</dbReference>
<reference evidence="3" key="1">
    <citation type="submission" date="2022-08" db="EMBL/GenBank/DDBJ databases">
        <authorList>
            <person name="Marques A."/>
        </authorList>
    </citation>
    <scope>NUCLEOTIDE SEQUENCE</scope>
    <source>
        <strain evidence="3">RhyPub2mFocal</strain>
        <tissue evidence="3">Leaves</tissue>
    </source>
</reference>
<dbReference type="GO" id="GO:0005975">
    <property type="term" value="P:carbohydrate metabolic process"/>
    <property type="evidence" value="ECO:0007669"/>
    <property type="project" value="InterPro"/>
</dbReference>
<comment type="similarity">
    <text evidence="1 2">Belongs to the glycosyl hydrolase 1 family.</text>
</comment>
<dbReference type="InterPro" id="IPR001360">
    <property type="entry name" value="Glyco_hydro_1"/>
</dbReference>
<dbReference type="PANTHER" id="PTHR10353">
    <property type="entry name" value="GLYCOSYL HYDROLASE"/>
    <property type="match status" value="1"/>
</dbReference>
<dbReference type="Proteomes" id="UP001140206">
    <property type="component" value="Chromosome 2"/>
</dbReference>
<evidence type="ECO:0000313" key="4">
    <source>
        <dbReference type="Proteomes" id="UP001140206"/>
    </source>
</evidence>
<keyword evidence="4" id="KW-1185">Reference proteome</keyword>